<organism evidence="2 3">
    <name type="scientific">Penicillium thymicola</name>
    <dbReference type="NCBI Taxonomy" id="293382"/>
    <lineage>
        <taxon>Eukaryota</taxon>
        <taxon>Fungi</taxon>
        <taxon>Dikarya</taxon>
        <taxon>Ascomycota</taxon>
        <taxon>Pezizomycotina</taxon>
        <taxon>Eurotiomycetes</taxon>
        <taxon>Eurotiomycetidae</taxon>
        <taxon>Eurotiales</taxon>
        <taxon>Aspergillaceae</taxon>
        <taxon>Penicillium</taxon>
    </lineage>
</organism>
<dbReference type="EMBL" id="LACB01000063">
    <property type="protein sequence ID" value="KAJ9490210.1"/>
    <property type="molecule type" value="Genomic_DNA"/>
</dbReference>
<keyword evidence="1" id="KW-1133">Transmembrane helix</keyword>
<name>A0AAI9TMW2_PENTH</name>
<proteinExistence type="predicted"/>
<keyword evidence="3" id="KW-1185">Reference proteome</keyword>
<evidence type="ECO:0000313" key="2">
    <source>
        <dbReference type="EMBL" id="KAJ9490210.1"/>
    </source>
</evidence>
<feature type="transmembrane region" description="Helical" evidence="1">
    <location>
        <begin position="16"/>
        <end position="35"/>
    </location>
</feature>
<sequence length="94" mass="10715">MPFVAKFVLEGHMTSHCLLPVHLVLAYILDGFLLWTPDGSGLVVRLSPHVSSSLWMFVAINLSSLSLVLVLSSYHFFSLLAQYRDSRRFYQRSQ</sequence>
<reference evidence="2" key="1">
    <citation type="submission" date="2015-06" db="EMBL/GenBank/DDBJ databases">
        <authorList>
            <person name="Nguyen H."/>
        </authorList>
    </citation>
    <scope>NUCLEOTIDE SEQUENCE</scope>
    <source>
        <strain evidence="2">DAOM 180753</strain>
    </source>
</reference>
<evidence type="ECO:0000256" key="1">
    <source>
        <dbReference type="SAM" id="Phobius"/>
    </source>
</evidence>
<keyword evidence="1" id="KW-0472">Membrane</keyword>
<accession>A0AAI9TMW2</accession>
<dbReference type="Proteomes" id="UP001227192">
    <property type="component" value="Unassembled WGS sequence"/>
</dbReference>
<protein>
    <submittedName>
        <fullName evidence="2">Uncharacterized protein</fullName>
    </submittedName>
</protein>
<dbReference type="AlphaFoldDB" id="A0AAI9TMW2"/>
<evidence type="ECO:0000313" key="3">
    <source>
        <dbReference type="Proteomes" id="UP001227192"/>
    </source>
</evidence>
<gene>
    <name evidence="2" type="ORF">VN97_g3078</name>
</gene>
<feature type="transmembrane region" description="Helical" evidence="1">
    <location>
        <begin position="55"/>
        <end position="81"/>
    </location>
</feature>
<reference evidence="2" key="2">
    <citation type="journal article" date="2016" name="Fungal Biol.">
        <title>Ochratoxin A production by Penicillium thymicola.</title>
        <authorList>
            <person name="Nguyen H.D.T."/>
            <person name="McMullin D.R."/>
            <person name="Ponomareva E."/>
            <person name="Riley R."/>
            <person name="Pomraning K.R."/>
            <person name="Baker S.E."/>
            <person name="Seifert K.A."/>
        </authorList>
    </citation>
    <scope>NUCLEOTIDE SEQUENCE</scope>
    <source>
        <strain evidence="2">DAOM 180753</strain>
    </source>
</reference>
<comment type="caution">
    <text evidence="2">The sequence shown here is derived from an EMBL/GenBank/DDBJ whole genome shotgun (WGS) entry which is preliminary data.</text>
</comment>
<keyword evidence="1" id="KW-0812">Transmembrane</keyword>